<sequence>MFIDKARIYVEAGNGGDGMSSFRREKFVEKGGPNGGNGGRGGNVILRADNSLNTLIDFRYKRKFIAKRGDKGGISNMTGHRGEDVIIKVPLGTVVRDDETNIMIADLTEDGQEFVAAKGGRGGKGNACYATSTKRAPTFAEKGEPGTKGWLRLELKLLADVGLVGYPSVGKSSIISRVSAARPEIAAYHFTTLTPVLGVVRLSEEQSFVLADIPGLIEGAAEGVGLGHDFLRHIERTKVLLHVVDVSGCEGRDPIEDFEKINHELEAYSAKLARRKQLVVANKMDLPDSADNFVLLKEYVEEKGYEIMPVSAATGEGLQDLMWKAWEMARQYVAEPEEEIGVIDEGDPDSFEIIRGAEDADFEVKGKNIERLVAMTNFDNEEALYRFQLIWKRLKIEEALLEAGIQEGQTVRILDMVFNYQKSKWADDRK</sequence>
<dbReference type="Gene3D" id="3.30.300.350">
    <property type="entry name" value="GTP-binding protein OBG, C-terminal domain"/>
    <property type="match status" value="1"/>
</dbReference>
<gene>
    <name evidence="9" type="primary">obg</name>
    <name evidence="13" type="ORF">SAMN04487864_102250</name>
</gene>
<dbReference type="NCBIfam" id="NF008955">
    <property type="entry name" value="PRK12297.1"/>
    <property type="match status" value="1"/>
</dbReference>
<dbReference type="RefSeq" id="WP_093729412.1">
    <property type="nucleotide sequence ID" value="NZ_FMYW01000002.1"/>
</dbReference>
<keyword evidence="4 9" id="KW-0479">Metal-binding</keyword>
<dbReference type="NCBIfam" id="TIGR02729">
    <property type="entry name" value="Obg_CgtA"/>
    <property type="match status" value="1"/>
</dbReference>
<dbReference type="SUPFAM" id="SSF52540">
    <property type="entry name" value="P-loop containing nucleoside triphosphate hydrolases"/>
    <property type="match status" value="1"/>
</dbReference>
<evidence type="ECO:0000256" key="9">
    <source>
        <dbReference type="HAMAP-Rule" id="MF_01454"/>
    </source>
</evidence>
<dbReference type="Proteomes" id="UP000198943">
    <property type="component" value="Unassembled WGS sequence"/>
</dbReference>
<comment type="similarity">
    <text evidence="2 9">Belongs to the TRAFAC class OBG-HflX-like GTPase superfamily. OBG GTPase family.</text>
</comment>
<dbReference type="GO" id="GO:0000287">
    <property type="term" value="F:magnesium ion binding"/>
    <property type="evidence" value="ECO:0007669"/>
    <property type="project" value="InterPro"/>
</dbReference>
<dbReference type="InterPro" id="IPR036346">
    <property type="entry name" value="GTP-bd_prot_GTP1/OBG_C_sf"/>
</dbReference>
<comment type="function">
    <text evidence="9">An essential GTPase which binds GTP, GDP and possibly (p)ppGpp with moderate affinity, with high nucleotide exchange rates and a fairly low GTP hydrolysis rate. Plays a role in control of the cell cycle, stress response, ribosome biogenesis and in those bacteria that undergo differentiation, in morphogenesis control.</text>
</comment>
<dbReference type="PANTHER" id="PTHR11702">
    <property type="entry name" value="DEVELOPMENTALLY REGULATED GTP-BINDING PROTEIN-RELATED"/>
    <property type="match status" value="1"/>
</dbReference>
<comment type="subunit">
    <text evidence="9">Monomer.</text>
</comment>
<keyword evidence="5 9" id="KW-0547">Nucleotide-binding</keyword>
<feature type="binding site" evidence="9">
    <location>
        <begin position="311"/>
        <end position="313"/>
    </location>
    <ligand>
        <name>GTP</name>
        <dbReference type="ChEBI" id="CHEBI:37565"/>
    </ligand>
</feature>
<dbReference type="PROSITE" id="PS51881">
    <property type="entry name" value="OCT"/>
    <property type="match status" value="1"/>
</dbReference>
<dbReference type="FunFam" id="2.70.210.12:FF:000001">
    <property type="entry name" value="GTPase Obg"/>
    <property type="match status" value="1"/>
</dbReference>
<evidence type="ECO:0000256" key="8">
    <source>
        <dbReference type="ARBA" id="ARBA00023134"/>
    </source>
</evidence>
<dbReference type="InterPro" id="IPR015349">
    <property type="entry name" value="OCT_dom"/>
</dbReference>
<keyword evidence="8 9" id="KW-0342">GTP-binding</keyword>
<comment type="cofactor">
    <cofactor evidence="1 9">
        <name>Mg(2+)</name>
        <dbReference type="ChEBI" id="CHEBI:18420"/>
    </cofactor>
</comment>
<dbReference type="SUPFAM" id="SSF82051">
    <property type="entry name" value="Obg GTP-binding protein N-terminal domain"/>
    <property type="match status" value="1"/>
</dbReference>
<dbReference type="PRINTS" id="PR00326">
    <property type="entry name" value="GTP1OBG"/>
</dbReference>
<dbReference type="InterPro" id="IPR006169">
    <property type="entry name" value="GTP1_OBG_dom"/>
</dbReference>
<name>A0A1G6IXT4_9FIRM</name>
<dbReference type="NCBIfam" id="NF008956">
    <property type="entry name" value="PRK12299.1"/>
    <property type="match status" value="1"/>
</dbReference>
<protein>
    <recommendedName>
        <fullName evidence="9">GTPase Obg</fullName>
        <ecNumber evidence="9">3.6.5.-</ecNumber>
    </recommendedName>
    <alternativeName>
        <fullName evidence="9">GTP-binding protein Obg</fullName>
    </alternativeName>
</protein>
<proteinExistence type="inferred from homology"/>
<dbReference type="PROSITE" id="PS51883">
    <property type="entry name" value="OBG"/>
    <property type="match status" value="1"/>
</dbReference>
<evidence type="ECO:0000259" key="10">
    <source>
        <dbReference type="PROSITE" id="PS51710"/>
    </source>
</evidence>
<evidence type="ECO:0000313" key="14">
    <source>
        <dbReference type="Proteomes" id="UP000198943"/>
    </source>
</evidence>
<dbReference type="InterPro" id="IPR006074">
    <property type="entry name" value="GTP1-OBG_CS"/>
</dbReference>
<dbReference type="EC" id="3.6.5.-" evidence="9"/>
<dbReference type="PANTHER" id="PTHR11702:SF31">
    <property type="entry name" value="MITOCHONDRIAL RIBOSOME-ASSOCIATED GTPASE 2"/>
    <property type="match status" value="1"/>
</dbReference>
<keyword evidence="3 9" id="KW-0963">Cytoplasm</keyword>
<evidence type="ECO:0000256" key="4">
    <source>
        <dbReference type="ARBA" id="ARBA00022723"/>
    </source>
</evidence>
<evidence type="ECO:0000256" key="3">
    <source>
        <dbReference type="ARBA" id="ARBA00022490"/>
    </source>
</evidence>
<dbReference type="Pfam" id="PF01926">
    <property type="entry name" value="MMR_HSR1"/>
    <property type="match status" value="1"/>
</dbReference>
<dbReference type="SUPFAM" id="SSF102741">
    <property type="entry name" value="Obg GTP-binding protein C-terminal domain"/>
    <property type="match status" value="1"/>
</dbReference>
<evidence type="ECO:0000256" key="2">
    <source>
        <dbReference type="ARBA" id="ARBA00007699"/>
    </source>
</evidence>
<dbReference type="InterPro" id="IPR031167">
    <property type="entry name" value="G_OBG"/>
</dbReference>
<dbReference type="Pfam" id="PF09269">
    <property type="entry name" value="DUF1967"/>
    <property type="match status" value="1"/>
</dbReference>
<organism evidence="13 14">
    <name type="scientific">Succiniclasticum ruminis</name>
    <dbReference type="NCBI Taxonomy" id="40841"/>
    <lineage>
        <taxon>Bacteria</taxon>
        <taxon>Bacillati</taxon>
        <taxon>Bacillota</taxon>
        <taxon>Negativicutes</taxon>
        <taxon>Acidaminococcales</taxon>
        <taxon>Acidaminococcaceae</taxon>
        <taxon>Succiniclasticum</taxon>
    </lineage>
</organism>
<evidence type="ECO:0000259" key="11">
    <source>
        <dbReference type="PROSITE" id="PS51881"/>
    </source>
</evidence>
<feature type="binding site" evidence="9">
    <location>
        <begin position="212"/>
        <end position="215"/>
    </location>
    <ligand>
        <name>GTP</name>
        <dbReference type="ChEBI" id="CHEBI:37565"/>
    </ligand>
</feature>
<dbReference type="InterPro" id="IPR006073">
    <property type="entry name" value="GTP-bd"/>
</dbReference>
<dbReference type="InterPro" id="IPR036726">
    <property type="entry name" value="GTP1_OBG_dom_sf"/>
</dbReference>
<dbReference type="NCBIfam" id="TIGR03595">
    <property type="entry name" value="Obg_CgtA_exten"/>
    <property type="match status" value="1"/>
</dbReference>
<dbReference type="CDD" id="cd01898">
    <property type="entry name" value="Obg"/>
    <property type="match status" value="1"/>
</dbReference>
<evidence type="ECO:0000256" key="6">
    <source>
        <dbReference type="ARBA" id="ARBA00022801"/>
    </source>
</evidence>
<dbReference type="InterPro" id="IPR027417">
    <property type="entry name" value="P-loop_NTPase"/>
</dbReference>
<reference evidence="14" key="1">
    <citation type="submission" date="2016-10" db="EMBL/GenBank/DDBJ databases">
        <authorList>
            <person name="Varghese N."/>
            <person name="Submissions S."/>
        </authorList>
    </citation>
    <scope>NUCLEOTIDE SEQUENCE [LARGE SCALE GENOMIC DNA]</scope>
    <source>
        <strain evidence="14">DSM 11005</strain>
    </source>
</reference>
<feature type="domain" description="OCT" evidence="11">
    <location>
        <begin position="343"/>
        <end position="422"/>
    </location>
</feature>
<dbReference type="PROSITE" id="PS51710">
    <property type="entry name" value="G_OBG"/>
    <property type="match status" value="1"/>
</dbReference>
<feature type="domain" description="OBG-type G" evidence="10">
    <location>
        <begin position="159"/>
        <end position="330"/>
    </location>
</feature>
<dbReference type="Gene3D" id="2.70.210.12">
    <property type="entry name" value="GTP1/OBG domain"/>
    <property type="match status" value="1"/>
</dbReference>
<keyword evidence="6 9" id="KW-0378">Hydrolase</keyword>
<dbReference type="GO" id="GO:0042254">
    <property type="term" value="P:ribosome biogenesis"/>
    <property type="evidence" value="ECO:0007669"/>
    <property type="project" value="UniProtKB-UniRule"/>
</dbReference>
<dbReference type="InterPro" id="IPR045086">
    <property type="entry name" value="OBG_GTPase"/>
</dbReference>
<dbReference type="GO" id="GO:0003924">
    <property type="term" value="F:GTPase activity"/>
    <property type="evidence" value="ECO:0007669"/>
    <property type="project" value="UniProtKB-UniRule"/>
</dbReference>
<feature type="domain" description="Obg" evidence="12">
    <location>
        <begin position="1"/>
        <end position="158"/>
    </location>
</feature>
<evidence type="ECO:0000256" key="1">
    <source>
        <dbReference type="ARBA" id="ARBA00001946"/>
    </source>
</evidence>
<dbReference type="OrthoDB" id="9807318at2"/>
<dbReference type="AlphaFoldDB" id="A0A1G6IXT4"/>
<comment type="subcellular location">
    <subcellularLocation>
        <location evidence="9">Cytoplasm</location>
    </subcellularLocation>
</comment>
<dbReference type="GO" id="GO:0005737">
    <property type="term" value="C:cytoplasm"/>
    <property type="evidence" value="ECO:0007669"/>
    <property type="project" value="UniProtKB-SubCell"/>
</dbReference>
<dbReference type="NCBIfam" id="NF008954">
    <property type="entry name" value="PRK12296.1"/>
    <property type="match status" value="1"/>
</dbReference>
<accession>A0A1G6IXT4</accession>
<dbReference type="InterPro" id="IPR014100">
    <property type="entry name" value="GTP-bd_Obg/CgtA"/>
</dbReference>
<evidence type="ECO:0000259" key="12">
    <source>
        <dbReference type="PROSITE" id="PS51883"/>
    </source>
</evidence>
<dbReference type="EMBL" id="FMYW01000002">
    <property type="protein sequence ID" value="SDC10895.1"/>
    <property type="molecule type" value="Genomic_DNA"/>
</dbReference>
<feature type="binding site" evidence="9">
    <location>
        <begin position="282"/>
        <end position="285"/>
    </location>
    <ligand>
        <name>GTP</name>
        <dbReference type="ChEBI" id="CHEBI:37565"/>
    </ligand>
</feature>
<evidence type="ECO:0000256" key="7">
    <source>
        <dbReference type="ARBA" id="ARBA00022842"/>
    </source>
</evidence>
<feature type="binding site" evidence="9">
    <location>
        <begin position="190"/>
        <end position="194"/>
    </location>
    <ligand>
        <name>GTP</name>
        <dbReference type="ChEBI" id="CHEBI:37565"/>
    </ligand>
</feature>
<keyword evidence="7 9" id="KW-0460">Magnesium</keyword>
<dbReference type="GO" id="GO:0005525">
    <property type="term" value="F:GTP binding"/>
    <property type="evidence" value="ECO:0007669"/>
    <property type="project" value="UniProtKB-UniRule"/>
</dbReference>
<keyword evidence="14" id="KW-1185">Reference proteome</keyword>
<dbReference type="Pfam" id="PF01018">
    <property type="entry name" value="GTP1_OBG"/>
    <property type="match status" value="1"/>
</dbReference>
<dbReference type="HAMAP" id="MF_01454">
    <property type="entry name" value="GTPase_Obg"/>
    <property type="match status" value="1"/>
</dbReference>
<feature type="binding site" evidence="9">
    <location>
        <begin position="165"/>
        <end position="172"/>
    </location>
    <ligand>
        <name>GTP</name>
        <dbReference type="ChEBI" id="CHEBI:37565"/>
    </ligand>
</feature>
<dbReference type="Gene3D" id="3.40.50.300">
    <property type="entry name" value="P-loop containing nucleotide triphosphate hydrolases"/>
    <property type="match status" value="1"/>
</dbReference>
<feature type="binding site" evidence="9">
    <location>
        <position position="172"/>
    </location>
    <ligand>
        <name>Mg(2+)</name>
        <dbReference type="ChEBI" id="CHEBI:18420"/>
    </ligand>
</feature>
<feature type="binding site" evidence="9">
    <location>
        <position position="192"/>
    </location>
    <ligand>
        <name>Mg(2+)</name>
        <dbReference type="ChEBI" id="CHEBI:18420"/>
    </ligand>
</feature>
<evidence type="ECO:0000256" key="5">
    <source>
        <dbReference type="ARBA" id="ARBA00022741"/>
    </source>
</evidence>
<dbReference type="PROSITE" id="PS00905">
    <property type="entry name" value="GTP1_OBG"/>
    <property type="match status" value="1"/>
</dbReference>
<evidence type="ECO:0000313" key="13">
    <source>
        <dbReference type="EMBL" id="SDC10895.1"/>
    </source>
</evidence>